<keyword evidence="1" id="KW-0805">Transcription regulation</keyword>
<dbReference type="RefSeq" id="WP_106774965.1">
    <property type="nucleotide sequence ID" value="NZ_PXYK01000032.1"/>
</dbReference>
<dbReference type="OrthoDB" id="9809772at2"/>
<feature type="domain" description="HTH tetR-type" evidence="5">
    <location>
        <begin position="15"/>
        <end position="75"/>
    </location>
</feature>
<dbReference type="PANTHER" id="PTHR30055">
    <property type="entry name" value="HTH-TYPE TRANSCRIPTIONAL REGULATOR RUTR"/>
    <property type="match status" value="1"/>
</dbReference>
<dbReference type="InterPro" id="IPR001647">
    <property type="entry name" value="HTH_TetR"/>
</dbReference>
<organism evidence="6 7">
    <name type="scientific">Kumtagia ephedrae</name>
    <dbReference type="NCBI Taxonomy" id="2116701"/>
    <lineage>
        <taxon>Bacteria</taxon>
        <taxon>Pseudomonadati</taxon>
        <taxon>Pseudomonadota</taxon>
        <taxon>Alphaproteobacteria</taxon>
        <taxon>Hyphomicrobiales</taxon>
        <taxon>Phyllobacteriaceae</taxon>
        <taxon>Kumtagia</taxon>
    </lineage>
</organism>
<dbReference type="SUPFAM" id="SSF46689">
    <property type="entry name" value="Homeodomain-like"/>
    <property type="match status" value="1"/>
</dbReference>
<dbReference type="GO" id="GO:0000976">
    <property type="term" value="F:transcription cis-regulatory region binding"/>
    <property type="evidence" value="ECO:0007669"/>
    <property type="project" value="TreeGrafter"/>
</dbReference>
<sequence length="196" mass="20800">MGAVRKLPPTALPRPSARARILSAAADLARDVGPANLSLDAVAARAGVSKGGLLYHFPAKLDLLEALVGDHLETFDRDLETQQALLGAGPAAALHAYLDVSLADCRKQTPPPAGVLAAIVQHPEMLKPIKHFKRQILDRLKADTGHDATTLVAFLVMEGLRSMKLFDADVLSDEETATAMEALRAMIGRIEEAGGV</sequence>
<name>A0A2P7RU25_9HYPH</name>
<dbReference type="PANTHER" id="PTHR30055:SF234">
    <property type="entry name" value="HTH-TYPE TRANSCRIPTIONAL REGULATOR BETI"/>
    <property type="match status" value="1"/>
</dbReference>
<dbReference type="Pfam" id="PF00440">
    <property type="entry name" value="TetR_N"/>
    <property type="match status" value="1"/>
</dbReference>
<dbReference type="InterPro" id="IPR041479">
    <property type="entry name" value="TetR_CgmR_C"/>
</dbReference>
<keyword evidence="7" id="KW-1185">Reference proteome</keyword>
<evidence type="ECO:0000256" key="2">
    <source>
        <dbReference type="ARBA" id="ARBA00023125"/>
    </source>
</evidence>
<dbReference type="Pfam" id="PF17937">
    <property type="entry name" value="TetR_C_28"/>
    <property type="match status" value="1"/>
</dbReference>
<evidence type="ECO:0000313" key="7">
    <source>
        <dbReference type="Proteomes" id="UP000241229"/>
    </source>
</evidence>
<dbReference type="PRINTS" id="PR00455">
    <property type="entry name" value="HTHTETR"/>
</dbReference>
<accession>A0A2P7RU25</accession>
<proteinExistence type="predicted"/>
<dbReference type="InterPro" id="IPR050109">
    <property type="entry name" value="HTH-type_TetR-like_transc_reg"/>
</dbReference>
<protein>
    <submittedName>
        <fullName evidence="6">TetR/AcrR family transcriptional regulator</fullName>
    </submittedName>
</protein>
<dbReference type="AlphaFoldDB" id="A0A2P7RU25"/>
<reference evidence="6 7" key="1">
    <citation type="submission" date="2018-03" db="EMBL/GenBank/DDBJ databases">
        <title>The draft genome of Mesorhizobium sp. 6GN-30.</title>
        <authorList>
            <person name="Liu L."/>
            <person name="Li L."/>
            <person name="Wang T."/>
            <person name="Zhang X."/>
            <person name="Liang L."/>
        </authorList>
    </citation>
    <scope>NUCLEOTIDE SEQUENCE [LARGE SCALE GENOMIC DNA]</scope>
    <source>
        <strain evidence="6 7">6GN30</strain>
    </source>
</reference>
<evidence type="ECO:0000256" key="3">
    <source>
        <dbReference type="ARBA" id="ARBA00023163"/>
    </source>
</evidence>
<comment type="caution">
    <text evidence="6">The sequence shown here is derived from an EMBL/GenBank/DDBJ whole genome shotgun (WGS) entry which is preliminary data.</text>
</comment>
<keyword evidence="2 4" id="KW-0238">DNA-binding</keyword>
<gene>
    <name evidence="6" type="ORF">C7I84_25155</name>
</gene>
<dbReference type="Proteomes" id="UP000241229">
    <property type="component" value="Unassembled WGS sequence"/>
</dbReference>
<dbReference type="PROSITE" id="PS50977">
    <property type="entry name" value="HTH_TETR_2"/>
    <property type="match status" value="1"/>
</dbReference>
<dbReference type="GO" id="GO:0003700">
    <property type="term" value="F:DNA-binding transcription factor activity"/>
    <property type="evidence" value="ECO:0007669"/>
    <property type="project" value="TreeGrafter"/>
</dbReference>
<dbReference type="EMBL" id="PXYK01000032">
    <property type="protein sequence ID" value="PSJ53737.1"/>
    <property type="molecule type" value="Genomic_DNA"/>
</dbReference>
<keyword evidence="3" id="KW-0804">Transcription</keyword>
<dbReference type="InterPro" id="IPR009057">
    <property type="entry name" value="Homeodomain-like_sf"/>
</dbReference>
<evidence type="ECO:0000256" key="1">
    <source>
        <dbReference type="ARBA" id="ARBA00023015"/>
    </source>
</evidence>
<evidence type="ECO:0000256" key="4">
    <source>
        <dbReference type="PROSITE-ProRule" id="PRU00335"/>
    </source>
</evidence>
<evidence type="ECO:0000313" key="6">
    <source>
        <dbReference type="EMBL" id="PSJ53737.1"/>
    </source>
</evidence>
<evidence type="ECO:0000259" key="5">
    <source>
        <dbReference type="PROSITE" id="PS50977"/>
    </source>
</evidence>
<dbReference type="Gene3D" id="1.10.357.10">
    <property type="entry name" value="Tetracycline Repressor, domain 2"/>
    <property type="match status" value="1"/>
</dbReference>
<feature type="DNA-binding region" description="H-T-H motif" evidence="4">
    <location>
        <begin position="38"/>
        <end position="57"/>
    </location>
</feature>